<comment type="caution">
    <text evidence="1">The sequence shown here is derived from an EMBL/GenBank/DDBJ whole genome shotgun (WGS) entry which is preliminary data.</text>
</comment>
<evidence type="ECO:0000313" key="1">
    <source>
        <dbReference type="EMBL" id="GBP11165.1"/>
    </source>
</evidence>
<dbReference type="Proteomes" id="UP000299102">
    <property type="component" value="Unassembled WGS sequence"/>
</dbReference>
<proteinExistence type="predicted"/>
<protein>
    <submittedName>
        <fullName evidence="1">Uncharacterized protein</fullName>
    </submittedName>
</protein>
<evidence type="ECO:0000313" key="2">
    <source>
        <dbReference type="Proteomes" id="UP000299102"/>
    </source>
</evidence>
<dbReference type="EMBL" id="BGZK01000045">
    <property type="protein sequence ID" value="GBP11165.1"/>
    <property type="molecule type" value="Genomic_DNA"/>
</dbReference>
<dbReference type="AlphaFoldDB" id="A0A4C1TAK6"/>
<gene>
    <name evidence="1" type="ORF">EVAR_5998_1</name>
</gene>
<sequence>MRDSDVEVYAVRGELDALLDLGQPPVYLDARYREGCFDLTLRCGQIQDNYTTLTVYSQDFSGLRSHFTTKIFHVKLNSFTRWQRYGRKMALLKGWLNKGTGRRNATRTASIAKRTSLRSPLSVDLLH</sequence>
<keyword evidence="2" id="KW-1185">Reference proteome</keyword>
<reference evidence="1 2" key="1">
    <citation type="journal article" date="2019" name="Commun. Biol.">
        <title>The bagworm genome reveals a unique fibroin gene that provides high tensile strength.</title>
        <authorList>
            <person name="Kono N."/>
            <person name="Nakamura H."/>
            <person name="Ohtoshi R."/>
            <person name="Tomita M."/>
            <person name="Numata K."/>
            <person name="Arakawa K."/>
        </authorList>
    </citation>
    <scope>NUCLEOTIDE SEQUENCE [LARGE SCALE GENOMIC DNA]</scope>
</reference>
<name>A0A4C1TAK6_EUMVA</name>
<accession>A0A4C1TAK6</accession>
<organism evidence="1 2">
    <name type="scientific">Eumeta variegata</name>
    <name type="common">Bagworm moth</name>
    <name type="synonym">Eumeta japonica</name>
    <dbReference type="NCBI Taxonomy" id="151549"/>
    <lineage>
        <taxon>Eukaryota</taxon>
        <taxon>Metazoa</taxon>
        <taxon>Ecdysozoa</taxon>
        <taxon>Arthropoda</taxon>
        <taxon>Hexapoda</taxon>
        <taxon>Insecta</taxon>
        <taxon>Pterygota</taxon>
        <taxon>Neoptera</taxon>
        <taxon>Endopterygota</taxon>
        <taxon>Lepidoptera</taxon>
        <taxon>Glossata</taxon>
        <taxon>Ditrysia</taxon>
        <taxon>Tineoidea</taxon>
        <taxon>Psychidae</taxon>
        <taxon>Oiketicinae</taxon>
        <taxon>Eumeta</taxon>
    </lineage>
</organism>